<evidence type="ECO:0000259" key="7">
    <source>
        <dbReference type="PROSITE" id="PS50113"/>
    </source>
</evidence>
<dbReference type="PANTHER" id="PTHR43304:SF1">
    <property type="entry name" value="PAC DOMAIN-CONTAINING PROTEIN"/>
    <property type="match status" value="1"/>
</dbReference>
<reference evidence="8 9" key="1">
    <citation type="submission" date="2016-10" db="EMBL/GenBank/DDBJ databases">
        <authorList>
            <person name="Varghese N."/>
            <person name="Submissions S."/>
        </authorList>
    </citation>
    <scope>NUCLEOTIDE SEQUENCE [LARGE SCALE GENOMIC DNA]</scope>
    <source>
        <strain evidence="8 9">DSM 1741</strain>
    </source>
</reference>
<dbReference type="PANTHER" id="PTHR43304">
    <property type="entry name" value="PHYTOCHROME-LIKE PROTEIN CPH1"/>
    <property type="match status" value="1"/>
</dbReference>
<dbReference type="InterPro" id="IPR000014">
    <property type="entry name" value="PAS"/>
</dbReference>
<evidence type="ECO:0000256" key="4">
    <source>
        <dbReference type="ARBA" id="ARBA00022679"/>
    </source>
</evidence>
<dbReference type="InterPro" id="IPR000700">
    <property type="entry name" value="PAS-assoc_C"/>
</dbReference>
<dbReference type="InterPro" id="IPR035965">
    <property type="entry name" value="PAS-like_dom_sf"/>
</dbReference>
<accession>A0A8G2C2L8</accession>
<keyword evidence="3" id="KW-0597">Phosphoprotein</keyword>
<feature type="domain" description="PAS" evidence="6">
    <location>
        <begin position="267"/>
        <end position="319"/>
    </location>
</feature>
<dbReference type="Pfam" id="PF08448">
    <property type="entry name" value="PAS_4"/>
    <property type="match status" value="1"/>
</dbReference>
<dbReference type="NCBIfam" id="TIGR00229">
    <property type="entry name" value="sensory_box"/>
    <property type="match status" value="3"/>
</dbReference>
<dbReference type="InterPro" id="IPR013655">
    <property type="entry name" value="PAS_fold_3"/>
</dbReference>
<evidence type="ECO:0000256" key="5">
    <source>
        <dbReference type="ARBA" id="ARBA00022777"/>
    </source>
</evidence>
<dbReference type="Gene3D" id="3.30.450.20">
    <property type="entry name" value="PAS domain"/>
    <property type="match status" value="3"/>
</dbReference>
<dbReference type="SMART" id="SM00091">
    <property type="entry name" value="PAS"/>
    <property type="match status" value="3"/>
</dbReference>
<keyword evidence="5" id="KW-0418">Kinase</keyword>
<dbReference type="EMBL" id="FOTO01000005">
    <property type="protein sequence ID" value="SFL69478.1"/>
    <property type="molecule type" value="Genomic_DNA"/>
</dbReference>
<dbReference type="GO" id="GO:0004673">
    <property type="term" value="F:protein histidine kinase activity"/>
    <property type="evidence" value="ECO:0007669"/>
    <property type="project" value="UniProtKB-EC"/>
</dbReference>
<evidence type="ECO:0000256" key="3">
    <source>
        <dbReference type="ARBA" id="ARBA00022553"/>
    </source>
</evidence>
<organism evidence="8 9">
    <name type="scientific">Desulfomicrobium norvegicum (strain DSM 1741 / NCIMB 8310)</name>
    <name type="common">Desulfovibrio baculatus (strain Norway 4)</name>
    <name type="synonym">Desulfovibrio desulfuricans (strain Norway 4)</name>
    <dbReference type="NCBI Taxonomy" id="52561"/>
    <lineage>
        <taxon>Bacteria</taxon>
        <taxon>Pseudomonadati</taxon>
        <taxon>Thermodesulfobacteriota</taxon>
        <taxon>Desulfovibrionia</taxon>
        <taxon>Desulfovibrionales</taxon>
        <taxon>Desulfomicrobiaceae</taxon>
        <taxon>Desulfomicrobium</taxon>
    </lineage>
</organism>
<feature type="domain" description="PAC" evidence="7">
    <location>
        <begin position="214"/>
        <end position="266"/>
    </location>
</feature>
<evidence type="ECO:0000313" key="9">
    <source>
        <dbReference type="Proteomes" id="UP000199581"/>
    </source>
</evidence>
<dbReference type="InterPro" id="IPR013767">
    <property type="entry name" value="PAS_fold"/>
</dbReference>
<dbReference type="AlphaFoldDB" id="A0A8G2C2L8"/>
<evidence type="ECO:0000259" key="6">
    <source>
        <dbReference type="PROSITE" id="PS50112"/>
    </source>
</evidence>
<dbReference type="GO" id="GO:0006355">
    <property type="term" value="P:regulation of DNA-templated transcription"/>
    <property type="evidence" value="ECO:0007669"/>
    <property type="project" value="InterPro"/>
</dbReference>
<keyword evidence="9" id="KW-1185">Reference proteome</keyword>
<comment type="caution">
    <text evidence="8">The sequence shown here is derived from an EMBL/GenBank/DDBJ whole genome shotgun (WGS) entry which is preliminary data.</text>
</comment>
<dbReference type="Pfam" id="PF08447">
    <property type="entry name" value="PAS_3"/>
    <property type="match status" value="1"/>
</dbReference>
<dbReference type="PROSITE" id="PS50112">
    <property type="entry name" value="PAS"/>
    <property type="match status" value="2"/>
</dbReference>
<keyword evidence="4" id="KW-0808">Transferase</keyword>
<dbReference type="CDD" id="cd00130">
    <property type="entry name" value="PAS"/>
    <property type="match status" value="2"/>
</dbReference>
<evidence type="ECO:0000313" key="8">
    <source>
        <dbReference type="EMBL" id="SFL69478.1"/>
    </source>
</evidence>
<dbReference type="PROSITE" id="PS50113">
    <property type="entry name" value="PAC"/>
    <property type="match status" value="1"/>
</dbReference>
<evidence type="ECO:0000256" key="2">
    <source>
        <dbReference type="ARBA" id="ARBA00012438"/>
    </source>
</evidence>
<dbReference type="OrthoDB" id="5342108at2"/>
<gene>
    <name evidence="8" type="ORF">SAMN05421830_10511</name>
</gene>
<name>A0A8G2C2L8_DESNO</name>
<dbReference type="InterPro" id="IPR052162">
    <property type="entry name" value="Sensor_kinase/Photoreceptor"/>
</dbReference>
<dbReference type="Proteomes" id="UP000199581">
    <property type="component" value="Unassembled WGS sequence"/>
</dbReference>
<dbReference type="EC" id="2.7.13.3" evidence="2"/>
<sequence>MLSQTFSERDAVQNNSIDCLEIIMHLKEGIAVLREGCFEYANPAFMSITGCRWDMLIGRALPELFPAGERDAILRSHDAVRATGLASTPHEFWIETDRGELRIEMTMTLLRSGEPAPVLATVVDVTPKRRRMDEIRKLSDRLQSILHSMHDVVVSLSAEDATVLSINPAAELLYGIPMRNLTTASESDLIALAHPEDQGKVGDFYRSITVREFDELEYRIVRSDGTVRWVRDEGYVVFCASRGMQRIDHMIRDITEEKQAILDLYRSEKRYKDFFHKTKDMAFSVSPEGVFLDINDAGIKLLGLPGRKAALRSSVYDFVELPVALDEMLRELNERGHVSNRSVTLKPTSEVPIEVDITARAKKNESGAVLYYEGIASNITQAMENQRNRVLRNTAAGMCHYLNSHLMHISSALDGMEEELSEMDERFIISARPEEKDEIWGSGRDALSGYIRDVNLGYRKISKITRAFNSAFLTYREESYLDKTILDIFSACHPEGFD</sequence>
<dbReference type="SUPFAM" id="SSF55785">
    <property type="entry name" value="PYP-like sensor domain (PAS domain)"/>
    <property type="match status" value="3"/>
</dbReference>
<evidence type="ECO:0000256" key="1">
    <source>
        <dbReference type="ARBA" id="ARBA00000085"/>
    </source>
</evidence>
<dbReference type="InterPro" id="IPR013656">
    <property type="entry name" value="PAS_4"/>
</dbReference>
<protein>
    <recommendedName>
        <fullName evidence="2">histidine kinase</fullName>
        <ecNumber evidence="2">2.7.13.3</ecNumber>
    </recommendedName>
</protein>
<dbReference type="Pfam" id="PF00989">
    <property type="entry name" value="PAS"/>
    <property type="match status" value="1"/>
</dbReference>
<comment type="catalytic activity">
    <reaction evidence="1">
        <text>ATP + protein L-histidine = ADP + protein N-phospho-L-histidine.</text>
        <dbReference type="EC" id="2.7.13.3"/>
    </reaction>
</comment>
<dbReference type="InterPro" id="IPR001610">
    <property type="entry name" value="PAC"/>
</dbReference>
<dbReference type="SMART" id="SM00086">
    <property type="entry name" value="PAC"/>
    <property type="match status" value="2"/>
</dbReference>
<feature type="domain" description="PAS" evidence="6">
    <location>
        <begin position="138"/>
        <end position="212"/>
    </location>
</feature>
<proteinExistence type="predicted"/>